<dbReference type="Pfam" id="PF00076">
    <property type="entry name" value="RRM_1"/>
    <property type="match status" value="1"/>
</dbReference>
<dbReference type="CDD" id="cd12223">
    <property type="entry name" value="RRM_SR140"/>
    <property type="match status" value="1"/>
</dbReference>
<dbReference type="PANTHER" id="PTHR23140:SF0">
    <property type="entry name" value="U2 SNRNP-ASSOCIATED SURP MOTIF-CONTAINING PROTEIN"/>
    <property type="match status" value="1"/>
</dbReference>
<dbReference type="PROSITE" id="PS50102">
    <property type="entry name" value="RRM"/>
    <property type="match status" value="1"/>
</dbReference>
<feature type="region of interest" description="Disordered" evidence="2">
    <location>
        <begin position="245"/>
        <end position="288"/>
    </location>
</feature>
<dbReference type="Pfam" id="PF01805">
    <property type="entry name" value="Surp"/>
    <property type="match status" value="1"/>
</dbReference>
<sequence length="737" mass="80350">MCRFFVQRDEKDTAAVYEEFLKDFGGEGSSGTFVRAGVIEPGKRGTEAAPPGQKRQVYSFSPAVASVFGDEESRDEAPAPEPVKGAKTKKIDVFLENMKREQLQRELRKGLNLPPAEGDFAERPNHDVIDPATTNLYVGNMAPQVDEQILLREFGRFGPLGSVKVMWPRDEDQRRRGRNTGFVLFMQREDAERAKDAMDGVFLLDLPLNIGWGKAMPLPAQPIWPPPGGLALEEGLPQYPAPPAPDETGVWHWDRSGPQPVRRRAEDEDEEATGGARRVPGVGPDIIVQPPADARQRFIIDAVAFYVMRDGCAFEQLLMEREGPAALADDAGEEEGDGTAARDAGSRSEPGTIASPSEASTDPSPSPLQRPRGEFAFLFDVTSPEHAYYRWRLFSLACGDSLRAWRVEPFVMVDRGPAWLPPAMTAGAAGAGAHGRLGHAARADRLRASVCEAMLEAIELADSAAEVAETLRCSPTVFAALHEAGSAADSRMAQEMLRRGALRTLRAWRSWFVFPDDFLAGLQALLNGAGTDAAAEAALARHRGAEDLAVLEGLADADLEACCRRAGVPTAGSRAGRLGRLLSVQDSLTGGGGERGGSGSVSVGADVTHSIYSKEVVLRDGTVSYQGLTQYKLAMGSVRLFAKMLLKRRVFAILSMTQPDQQTLRVRWQVQGTPRMPFREPFFHDGISVYLLDSRGKVATHYVTNLDPRRPPSRTSLLYGLRMHLPARSRDEMPLPG</sequence>
<protein>
    <recommendedName>
        <fullName evidence="3">RRM domain-containing protein</fullName>
    </recommendedName>
</protein>
<dbReference type="SMART" id="SM00360">
    <property type="entry name" value="RRM"/>
    <property type="match status" value="1"/>
</dbReference>
<reference evidence="4" key="1">
    <citation type="submission" date="2021-01" db="EMBL/GenBank/DDBJ databases">
        <authorList>
            <person name="Eckstrom K.M.E."/>
        </authorList>
    </citation>
    <scope>NUCLEOTIDE SEQUENCE</scope>
    <source>
        <strain evidence="4">UVCC 0001</strain>
    </source>
</reference>
<dbReference type="SUPFAM" id="SSF109905">
    <property type="entry name" value="Surp module (SWAP domain)"/>
    <property type="match status" value="2"/>
</dbReference>
<dbReference type="InterPro" id="IPR012677">
    <property type="entry name" value="Nucleotide-bd_a/b_plait_sf"/>
</dbReference>
<feature type="region of interest" description="Disordered" evidence="2">
    <location>
        <begin position="328"/>
        <end position="369"/>
    </location>
</feature>
<dbReference type="InterPro" id="IPR035967">
    <property type="entry name" value="SWAP/Surp_sf"/>
</dbReference>
<dbReference type="GO" id="GO:0006396">
    <property type="term" value="P:RNA processing"/>
    <property type="evidence" value="ECO:0007669"/>
    <property type="project" value="InterPro"/>
</dbReference>
<accession>A0AAD9IPC8</accession>
<dbReference type="Pfam" id="PF10184">
    <property type="entry name" value="DUF2358"/>
    <property type="match status" value="1"/>
</dbReference>
<dbReference type="Gene3D" id="3.30.70.330">
    <property type="match status" value="1"/>
</dbReference>
<evidence type="ECO:0000256" key="1">
    <source>
        <dbReference type="PROSITE-ProRule" id="PRU00176"/>
    </source>
</evidence>
<dbReference type="SUPFAM" id="SSF54928">
    <property type="entry name" value="RNA-binding domain, RBD"/>
    <property type="match status" value="1"/>
</dbReference>
<dbReference type="Gene3D" id="1.10.10.790">
    <property type="entry name" value="Surp module"/>
    <property type="match status" value="2"/>
</dbReference>
<dbReference type="InterPro" id="IPR018790">
    <property type="entry name" value="DUF2358"/>
</dbReference>
<name>A0AAD9IPC8_PROWI</name>
<keyword evidence="5" id="KW-1185">Reference proteome</keyword>
<proteinExistence type="predicted"/>
<feature type="domain" description="RRM" evidence="3">
    <location>
        <begin position="134"/>
        <end position="215"/>
    </location>
</feature>
<dbReference type="GO" id="GO:0005634">
    <property type="term" value="C:nucleus"/>
    <property type="evidence" value="ECO:0007669"/>
    <property type="project" value="TreeGrafter"/>
</dbReference>
<evidence type="ECO:0000259" key="3">
    <source>
        <dbReference type="PROSITE" id="PS50102"/>
    </source>
</evidence>
<dbReference type="GO" id="GO:0003723">
    <property type="term" value="F:RNA binding"/>
    <property type="evidence" value="ECO:0007669"/>
    <property type="project" value="UniProtKB-UniRule"/>
</dbReference>
<evidence type="ECO:0000256" key="2">
    <source>
        <dbReference type="SAM" id="MobiDB-lite"/>
    </source>
</evidence>
<dbReference type="InterPro" id="IPR000061">
    <property type="entry name" value="Surp"/>
</dbReference>
<dbReference type="InterPro" id="IPR035979">
    <property type="entry name" value="RBD_domain_sf"/>
</dbReference>
<organism evidence="4 5">
    <name type="scientific">Prototheca wickerhamii</name>
    <dbReference type="NCBI Taxonomy" id="3111"/>
    <lineage>
        <taxon>Eukaryota</taxon>
        <taxon>Viridiplantae</taxon>
        <taxon>Chlorophyta</taxon>
        <taxon>core chlorophytes</taxon>
        <taxon>Trebouxiophyceae</taxon>
        <taxon>Chlorellales</taxon>
        <taxon>Chlorellaceae</taxon>
        <taxon>Prototheca</taxon>
    </lineage>
</organism>
<dbReference type="InterPro" id="IPR000504">
    <property type="entry name" value="RRM_dom"/>
</dbReference>
<feature type="compositionally biased region" description="Polar residues" evidence="2">
    <location>
        <begin position="354"/>
        <end position="363"/>
    </location>
</feature>
<dbReference type="Proteomes" id="UP001255856">
    <property type="component" value="Unassembled WGS sequence"/>
</dbReference>
<keyword evidence="1" id="KW-0694">RNA-binding</keyword>
<evidence type="ECO:0000313" key="5">
    <source>
        <dbReference type="Proteomes" id="UP001255856"/>
    </source>
</evidence>
<dbReference type="InterPro" id="IPR051485">
    <property type="entry name" value="SR-CTD_assoc_factor"/>
</dbReference>
<dbReference type="EMBL" id="JASFZW010000001">
    <property type="protein sequence ID" value="KAK2080497.1"/>
    <property type="molecule type" value="Genomic_DNA"/>
</dbReference>
<gene>
    <name evidence="4" type="ORF">QBZ16_000350</name>
</gene>
<evidence type="ECO:0000313" key="4">
    <source>
        <dbReference type="EMBL" id="KAK2080497.1"/>
    </source>
</evidence>
<comment type="caution">
    <text evidence="4">The sequence shown here is derived from an EMBL/GenBank/DDBJ whole genome shotgun (WGS) entry which is preliminary data.</text>
</comment>
<dbReference type="InterPro" id="IPR035009">
    <property type="entry name" value="SR140_RRM"/>
</dbReference>
<dbReference type="PANTHER" id="PTHR23140">
    <property type="entry name" value="RNA PROCESSING PROTEIN LD23810P"/>
    <property type="match status" value="1"/>
</dbReference>
<dbReference type="AlphaFoldDB" id="A0AAD9IPC8"/>